<sequence>MRLSAIILQGFKSFRENTRIQISANPVVIVGPNGCGKSNTVDALRWVLGESSARQLRGGTLSDVISNGGGSRPAASQASVELRFDNSDGSAPGAFAEVAEISVKRSLDRKGDGHYRINGARCRRRDVGDLFLGTGLGSSAYAIVEQGTIGRIIEARPDDLRAMLEEAGGISRYKERRRETAQRMAETREHLQRLRDIHGEMDGRWQRLQQQAEAARKLRALRVEERQWQWWTVAARVQELESEAQGLILRRDAVLGQQLSLDEHRLQVEQQLASLREAARSAQEKLSAAQADLYTVQAELSEAEHQFKESTGHIKRAQTELTQLDQQQQKIQQERQRQQDSETRRQEQLQALLERQESLSQEEEQTRKARQAAEHQAEEQEQLRQQAQQNVADVRRKKEVLLAQLRELEPQVEGLEQRLSRLAQSIPSERPALEAAELRVQQLDQALSTVHERLTALRKTAEQQQERQEQLREPREHAQSAVQEYRARQKALSSLLQRLQKSRPEMRAGQTALMDCLQVQKGWEAAIERVLEARLFARVQPEGDATELTATTLWESSTTPIPVAADALLKMLEIPDALQAGVQDWLRGLRTAPDLPTALARRRQLQTGEAWITPQGVIVYPLAVVFPEQEDAASLLQCRRELEENEQQLAAAETQALATQAALNEVETALRNVQQSLRESEQEAQKAARELAQEREMLVGLRSRVETEERQRSERQAEEQRLQAEKADILARLSQLRQSLTTEESHWSQEEQALRATQQAAEADKRRVQELRTAFGRLREQRQQQALQIQKWQTESVAAQQRRDDLQQQEQHLALSRSSKQQDLERLQQQLPGLQANQARIQARREAQQAAVQDQQKSAQTLDQQIRALEQQRHPLETQLRDLQKNLALTEQEMAAVQVRLEENALRAAELAQQLGENPGPCPDPGAMPDQQERIARAIQRLGNVNLAAEEELQELEERRGNLLAQMEDVESALNSLEEAMAAMDQETISRFADTLQQVNQELQVLFAILFGGGQAALSLLGDDLLDAGLVLRAQPPGKRNASLQQLSGGEKALTAIALVFALFRLNPAPFCVLDEVDAPLDDANVGRFCHLVQEMAAQTQFLIVTHRNLTMQVGEQLIGVTMTEPGISRVVPVSVAATLAAAEQSSVPEQQ</sequence>
<keyword evidence="2" id="KW-1185">Reference proteome</keyword>
<name>A0ACD5HJ49_9PROT</name>
<dbReference type="EMBL" id="CP127526">
    <property type="protein sequence ID" value="XRI74914.1"/>
    <property type="molecule type" value="Genomic_DNA"/>
</dbReference>
<protein>
    <submittedName>
        <fullName evidence="1">Chromosome segregation protein SMC</fullName>
    </submittedName>
</protein>
<reference evidence="1 2" key="1">
    <citation type="journal article" date="2021" name="ISME J.">
        <title>Genomic evolution of the class Acidithiobacillia: deep-branching Proteobacteria living in extreme acidic conditions.</title>
        <authorList>
            <person name="Moya-Beltran A."/>
            <person name="Beard S."/>
            <person name="Rojas-Villalobos C."/>
            <person name="Issotta F."/>
            <person name="Gallardo Y."/>
            <person name="Ulloa R."/>
            <person name="Giaveno A."/>
            <person name="Degli Esposti M."/>
            <person name="Johnson D.B."/>
            <person name="Quatrini R."/>
        </authorList>
    </citation>
    <scope>NUCLEOTIDE SEQUENCE [LARGE SCALE GENOMIC DNA]</scope>
    <source>
        <strain evidence="1 2">GG1-14</strain>
    </source>
</reference>
<proteinExistence type="predicted"/>
<organism evidence="1 2">
    <name type="scientific">Acidithiobacillus montserratensis</name>
    <dbReference type="NCBI Taxonomy" id="2729135"/>
    <lineage>
        <taxon>Bacteria</taxon>
        <taxon>Pseudomonadati</taxon>
        <taxon>Pseudomonadota</taxon>
        <taxon>Acidithiobacillia</taxon>
        <taxon>Acidithiobacillales</taxon>
        <taxon>Acidithiobacillaceae</taxon>
        <taxon>Acidithiobacillus</taxon>
    </lineage>
</organism>
<dbReference type="Proteomes" id="UP001195965">
    <property type="component" value="Chromosome"/>
</dbReference>
<evidence type="ECO:0000313" key="2">
    <source>
        <dbReference type="Proteomes" id="UP001195965"/>
    </source>
</evidence>
<evidence type="ECO:0000313" key="1">
    <source>
        <dbReference type="EMBL" id="XRI74914.1"/>
    </source>
</evidence>
<accession>A0ACD5HJ49</accession>
<gene>
    <name evidence="1" type="primary">smc</name>
    <name evidence="1" type="ORF">HHS34_006885</name>
</gene>